<gene>
    <name evidence="2" type="ORF">HAX54_022505</name>
</gene>
<dbReference type="EMBL" id="JACEIK010027105">
    <property type="protein sequence ID" value="MCE5166605.1"/>
    <property type="molecule type" value="Genomic_DNA"/>
</dbReference>
<feature type="compositionally biased region" description="Polar residues" evidence="1">
    <location>
        <begin position="1"/>
        <end position="11"/>
    </location>
</feature>
<accession>A0ABS8Y7J8</accession>
<sequence>MKMWPETSNPKVESPPIETMSESPSKNRKKELGEVPNSEKLSRRGKTMTCSICKSTIHNRRTCTNKPPSTSEPNKSVDLSHLSQTTSQSQTSQPSQSRSQTQSSQPTTNSGNKKGAKRAFKRPRLVGH</sequence>
<dbReference type="Proteomes" id="UP000823775">
    <property type="component" value="Unassembled WGS sequence"/>
</dbReference>
<evidence type="ECO:0000256" key="1">
    <source>
        <dbReference type="SAM" id="MobiDB-lite"/>
    </source>
</evidence>
<feature type="compositionally biased region" description="Basic residues" evidence="1">
    <location>
        <begin position="114"/>
        <end position="128"/>
    </location>
</feature>
<reference evidence="2 3" key="1">
    <citation type="journal article" date="2021" name="BMC Genomics">
        <title>Datura genome reveals duplications of psychoactive alkaloid biosynthetic genes and high mutation rate following tissue culture.</title>
        <authorList>
            <person name="Rajewski A."/>
            <person name="Carter-House D."/>
            <person name="Stajich J."/>
            <person name="Litt A."/>
        </authorList>
    </citation>
    <scope>NUCLEOTIDE SEQUENCE [LARGE SCALE GENOMIC DNA]</scope>
    <source>
        <strain evidence="2">AR-01</strain>
    </source>
</reference>
<name>A0ABS8Y7J8_DATST</name>
<protein>
    <submittedName>
        <fullName evidence="2">Uncharacterized protein</fullName>
    </submittedName>
</protein>
<feature type="compositionally biased region" description="Low complexity" evidence="1">
    <location>
        <begin position="83"/>
        <end position="108"/>
    </location>
</feature>
<evidence type="ECO:0000313" key="3">
    <source>
        <dbReference type="Proteomes" id="UP000823775"/>
    </source>
</evidence>
<proteinExistence type="predicted"/>
<comment type="caution">
    <text evidence="2">The sequence shown here is derived from an EMBL/GenBank/DDBJ whole genome shotgun (WGS) entry which is preliminary data.</text>
</comment>
<feature type="region of interest" description="Disordered" evidence="1">
    <location>
        <begin position="1"/>
        <end position="128"/>
    </location>
</feature>
<evidence type="ECO:0000313" key="2">
    <source>
        <dbReference type="EMBL" id="MCE5166605.1"/>
    </source>
</evidence>
<organism evidence="2 3">
    <name type="scientific">Datura stramonium</name>
    <name type="common">Jimsonweed</name>
    <name type="synonym">Common thornapple</name>
    <dbReference type="NCBI Taxonomy" id="4076"/>
    <lineage>
        <taxon>Eukaryota</taxon>
        <taxon>Viridiplantae</taxon>
        <taxon>Streptophyta</taxon>
        <taxon>Embryophyta</taxon>
        <taxon>Tracheophyta</taxon>
        <taxon>Spermatophyta</taxon>
        <taxon>Magnoliopsida</taxon>
        <taxon>eudicotyledons</taxon>
        <taxon>Gunneridae</taxon>
        <taxon>Pentapetalae</taxon>
        <taxon>asterids</taxon>
        <taxon>lamiids</taxon>
        <taxon>Solanales</taxon>
        <taxon>Solanaceae</taxon>
        <taxon>Solanoideae</taxon>
        <taxon>Datureae</taxon>
        <taxon>Datura</taxon>
    </lineage>
</organism>
<feature type="compositionally biased region" description="Polar residues" evidence="1">
    <location>
        <begin position="64"/>
        <end position="74"/>
    </location>
</feature>
<keyword evidence="3" id="KW-1185">Reference proteome</keyword>
<feature type="non-terminal residue" evidence="2">
    <location>
        <position position="128"/>
    </location>
</feature>